<dbReference type="EMBL" id="SZYD01000002">
    <property type="protein sequence ID" value="KAD7117680.1"/>
    <property type="molecule type" value="Genomic_DNA"/>
</dbReference>
<feature type="compositionally biased region" description="Polar residues" evidence="1">
    <location>
        <begin position="60"/>
        <end position="72"/>
    </location>
</feature>
<organism evidence="2 3">
    <name type="scientific">Mikania micrantha</name>
    <name type="common">bitter vine</name>
    <dbReference type="NCBI Taxonomy" id="192012"/>
    <lineage>
        <taxon>Eukaryota</taxon>
        <taxon>Viridiplantae</taxon>
        <taxon>Streptophyta</taxon>
        <taxon>Embryophyta</taxon>
        <taxon>Tracheophyta</taxon>
        <taxon>Spermatophyta</taxon>
        <taxon>Magnoliopsida</taxon>
        <taxon>eudicotyledons</taxon>
        <taxon>Gunneridae</taxon>
        <taxon>Pentapetalae</taxon>
        <taxon>asterids</taxon>
        <taxon>campanulids</taxon>
        <taxon>Asterales</taxon>
        <taxon>Asteraceae</taxon>
        <taxon>Asteroideae</taxon>
        <taxon>Heliantheae alliance</taxon>
        <taxon>Eupatorieae</taxon>
        <taxon>Mikania</taxon>
    </lineage>
</organism>
<gene>
    <name evidence="2" type="ORF">E3N88_04948</name>
</gene>
<dbReference type="AlphaFoldDB" id="A0A5N6PYL1"/>
<proteinExistence type="predicted"/>
<accession>A0A5N6PYL1</accession>
<evidence type="ECO:0000256" key="1">
    <source>
        <dbReference type="SAM" id="MobiDB-lite"/>
    </source>
</evidence>
<sequence length="247" mass="27316">MVMVAVRVPSEGGHSAMGAFYSKLFGRKKTSSKSRSGSRDSEEGPSRPRLSQEPYASCYTIGSRQRRSQTPVVSVPRATRGGCSSYARKTTQMQVIEWFEVPRHLKEITHTPPTPFEESEAPTHVVLSGDYTQGVADSSVSAQVLSNDQTEAGEHSSAQEENNHTIGNAYELDSPDESMPMEFLMSDIPHMTRNPESSTRHALDDMRNLACQTLTYDCVSVMNNAVTPELSMRHFGIVLRNSKVDDI</sequence>
<comment type="caution">
    <text evidence="2">The sequence shown here is derived from an EMBL/GenBank/DDBJ whole genome shotgun (WGS) entry which is preliminary data.</text>
</comment>
<feature type="region of interest" description="Disordered" evidence="1">
    <location>
        <begin position="146"/>
        <end position="170"/>
    </location>
</feature>
<reference evidence="2 3" key="1">
    <citation type="submission" date="2019-05" db="EMBL/GenBank/DDBJ databases">
        <title>Mikania micrantha, genome provides insights into the molecular mechanism of rapid growth.</title>
        <authorList>
            <person name="Liu B."/>
        </authorList>
    </citation>
    <scope>NUCLEOTIDE SEQUENCE [LARGE SCALE GENOMIC DNA]</scope>
    <source>
        <strain evidence="2">NLD-2019</strain>
        <tissue evidence="2">Leaf</tissue>
    </source>
</reference>
<name>A0A5N6PYL1_9ASTR</name>
<evidence type="ECO:0000313" key="2">
    <source>
        <dbReference type="EMBL" id="KAD7117680.1"/>
    </source>
</evidence>
<feature type="compositionally biased region" description="Basic and acidic residues" evidence="1">
    <location>
        <begin position="37"/>
        <end position="46"/>
    </location>
</feature>
<protein>
    <submittedName>
        <fullName evidence="2">Uncharacterized protein</fullName>
    </submittedName>
</protein>
<feature type="compositionally biased region" description="Basic and acidic residues" evidence="1">
    <location>
        <begin position="152"/>
        <end position="163"/>
    </location>
</feature>
<dbReference type="Proteomes" id="UP000326396">
    <property type="component" value="Linkage Group LG10"/>
</dbReference>
<feature type="region of interest" description="Disordered" evidence="1">
    <location>
        <begin position="27"/>
        <end position="86"/>
    </location>
</feature>
<evidence type="ECO:0000313" key="3">
    <source>
        <dbReference type="Proteomes" id="UP000326396"/>
    </source>
</evidence>
<keyword evidence="3" id="KW-1185">Reference proteome</keyword>